<accession>A0A1V0SDC2</accession>
<sequence>MNWNNPRDNLIHIAENFRDFGHYDKISKSERDIILSENNYTCRYCGGVYAKYLMATYIPHAKMSDASCRMCYIITHLNYGNYHEIKIYYSLMPQLDIVKKSVEYIIENNRIPNPKMIDNNVYLVPISVLEYINIINSCDKQPDELNNYKIFFSERLNVNFILENYGNKMNMFTNDKKEENIFIKKHFPSKKEIELFNKIFRCV</sequence>
<organism evidence="1">
    <name type="scientific">Indivirus ILV1</name>
    <dbReference type="NCBI Taxonomy" id="1977633"/>
    <lineage>
        <taxon>Viruses</taxon>
        <taxon>Varidnaviria</taxon>
        <taxon>Bamfordvirae</taxon>
        <taxon>Nucleocytoviricota</taxon>
        <taxon>Megaviricetes</taxon>
        <taxon>Imitervirales</taxon>
        <taxon>Mimiviridae</taxon>
        <taxon>Klosneuvirinae</taxon>
        <taxon>Indivirus</taxon>
    </lineage>
</organism>
<proteinExistence type="predicted"/>
<evidence type="ECO:0000313" key="1">
    <source>
        <dbReference type="EMBL" id="ARF09715.1"/>
    </source>
</evidence>
<dbReference type="EMBL" id="KY684086">
    <property type="protein sequence ID" value="ARF09715.1"/>
    <property type="molecule type" value="Genomic_DNA"/>
</dbReference>
<name>A0A1V0SDC2_9VIRU</name>
<reference evidence="1" key="1">
    <citation type="journal article" date="2017" name="Science">
        <title>Giant viruses with an expanded complement of translation system components.</title>
        <authorList>
            <person name="Schulz F."/>
            <person name="Yutin N."/>
            <person name="Ivanova N.N."/>
            <person name="Ortega D.R."/>
            <person name="Lee T.K."/>
            <person name="Vierheilig J."/>
            <person name="Daims H."/>
            <person name="Horn M."/>
            <person name="Wagner M."/>
            <person name="Jensen G.J."/>
            <person name="Kyrpides N.C."/>
            <person name="Koonin E.V."/>
            <person name="Woyke T."/>
        </authorList>
    </citation>
    <scope>NUCLEOTIDE SEQUENCE</scope>
    <source>
        <strain evidence="1">ILV1</strain>
    </source>
</reference>
<protein>
    <submittedName>
        <fullName evidence="1">Uncharacterized protein</fullName>
    </submittedName>
</protein>
<gene>
    <name evidence="1" type="ORF">Indivirus_2_94</name>
</gene>